<keyword evidence="6" id="KW-1185">Reference proteome</keyword>
<evidence type="ECO:0000259" key="2">
    <source>
        <dbReference type="Pfam" id="PF11707"/>
    </source>
</evidence>
<dbReference type="Pfam" id="PF11707">
    <property type="entry name" value="Npa1"/>
    <property type="match status" value="1"/>
</dbReference>
<evidence type="ECO:0008006" key="7">
    <source>
        <dbReference type="Google" id="ProtNLM"/>
    </source>
</evidence>
<dbReference type="EMBL" id="LN891042">
    <property type="protein sequence ID" value="CUS10634.1"/>
    <property type="molecule type" value="Genomic_DNA"/>
</dbReference>
<evidence type="ECO:0000259" key="3">
    <source>
        <dbReference type="Pfam" id="PF16201"/>
    </source>
</evidence>
<proteinExistence type="predicted"/>
<dbReference type="SUPFAM" id="SSF48371">
    <property type="entry name" value="ARM repeat"/>
    <property type="match status" value="1"/>
</dbReference>
<gene>
    <name evidence="5" type="ORF">GSTUAT00005250001</name>
</gene>
<dbReference type="PANTHER" id="PTHR13500">
    <property type="entry name" value="NUCLEOLAR PRERIBOSOMAL-ASSOCIATED PROTEIN 1"/>
    <property type="match status" value="1"/>
</dbReference>
<dbReference type="PANTHER" id="PTHR13500:SF0">
    <property type="entry name" value="NUCLEOLAR PRE-RIBOSOMAL-ASSOCIATED PROTEIN 1"/>
    <property type="match status" value="1"/>
</dbReference>
<protein>
    <recommendedName>
        <fullName evidence="7">Nucleolar pre-ribosomal-associated protein 1 N-terminal domain-containing protein</fullName>
    </recommendedName>
</protein>
<dbReference type="GO" id="GO:0000463">
    <property type="term" value="P:maturation of LSU-rRNA from tricistronic rRNA transcript (SSU-rRNA, 5.8S rRNA, LSU-rRNA)"/>
    <property type="evidence" value="ECO:0007669"/>
    <property type="project" value="TreeGrafter"/>
</dbReference>
<feature type="compositionally biased region" description="Basic and acidic residues" evidence="1">
    <location>
        <begin position="1"/>
        <end position="17"/>
    </location>
</feature>
<evidence type="ECO:0000313" key="6">
    <source>
        <dbReference type="Proteomes" id="UP001412239"/>
    </source>
</evidence>
<evidence type="ECO:0000313" key="5">
    <source>
        <dbReference type="EMBL" id="CUS10634.1"/>
    </source>
</evidence>
<feature type="domain" description="URB1 C-terminal" evidence="3">
    <location>
        <begin position="1567"/>
        <end position="1773"/>
    </location>
</feature>
<dbReference type="Proteomes" id="UP001412239">
    <property type="component" value="Unassembled WGS sequence"/>
</dbReference>
<dbReference type="InterPro" id="IPR032436">
    <property type="entry name" value="URB1_C"/>
</dbReference>
<dbReference type="Pfam" id="PF16201">
    <property type="entry name" value="NopRA1"/>
    <property type="match status" value="1"/>
</dbReference>
<feature type="region of interest" description="Disordered" evidence="1">
    <location>
        <begin position="1"/>
        <end position="36"/>
    </location>
</feature>
<name>A0A292PU34_9PEZI</name>
<feature type="domain" description="URB1 central HEAT repeat" evidence="4">
    <location>
        <begin position="641"/>
        <end position="834"/>
    </location>
</feature>
<evidence type="ECO:0000256" key="1">
    <source>
        <dbReference type="SAM" id="MobiDB-lite"/>
    </source>
</evidence>
<dbReference type="InterPro" id="IPR016024">
    <property type="entry name" value="ARM-type_fold"/>
</dbReference>
<evidence type="ECO:0000259" key="4">
    <source>
        <dbReference type="Pfam" id="PF26140"/>
    </source>
</evidence>
<dbReference type="InterPro" id="IPR039844">
    <property type="entry name" value="URB1"/>
</dbReference>
<dbReference type="Pfam" id="PF26140">
    <property type="entry name" value="HEAT_URB1"/>
    <property type="match status" value="1"/>
</dbReference>
<accession>A0A292PU34</accession>
<dbReference type="GO" id="GO:0000466">
    <property type="term" value="P:maturation of 5.8S rRNA from tricistronic rRNA transcript (SSU-rRNA, 5.8S rRNA, LSU-rRNA)"/>
    <property type="evidence" value="ECO:0007669"/>
    <property type="project" value="TreeGrafter"/>
</dbReference>
<organism evidence="5 6">
    <name type="scientific">Tuber aestivum</name>
    <name type="common">summer truffle</name>
    <dbReference type="NCBI Taxonomy" id="59557"/>
    <lineage>
        <taxon>Eukaryota</taxon>
        <taxon>Fungi</taxon>
        <taxon>Dikarya</taxon>
        <taxon>Ascomycota</taxon>
        <taxon>Pezizomycotina</taxon>
        <taxon>Pezizomycetes</taxon>
        <taxon>Pezizales</taxon>
        <taxon>Tuberaceae</taxon>
        <taxon>Tuber</taxon>
    </lineage>
</organism>
<dbReference type="InterPro" id="IPR059018">
    <property type="entry name" value="HEAT_URB1"/>
</dbReference>
<dbReference type="GO" id="GO:0005730">
    <property type="term" value="C:nucleolus"/>
    <property type="evidence" value="ECO:0007669"/>
    <property type="project" value="TreeGrafter"/>
</dbReference>
<sequence length="1825" mass="202861">MKRPSEADGSVKPDGFNKRRRPNKVTGNGADPKLAPEDIQTLRQLQSLFCDFSKPEELNNGIQCFKAFLNRCSKGAEIPDKVADFNLKLLKEWLEIQSKRATDGDAKEGQANAFGDILQVWSYASQKNALSLLSSVVSSLAWVVRICSQNEDLRSSGFVLCKAILQQSYLKIIYRTLVSNREHVVAPCLRMLTEVNRFDHGSACGILFSAFDFTVKDITRNLEVRGGRVETIDDLRRPTIRTTFLRFITSFFQYGSSNIKNQILGLRPWISPMFKYLRTDSPVAISEVVGALSKYIIEDKEIPRVTKTKVFNEWVLGHIAGLYCRRERVTISKAGREEEKSIAEIAHEFLLNVCTTPGNGICFPSSGWYPPGLIEGEEKRRGSGPPKVHNRTLSSFISSIRPYSDTLQQDLLLAIFKACPELVASYFITNTSFSFDPRLTSTWIGYCGFLTAAIELPIPDLFGPAELSSTPPPISVIAENVIPNPLTKAVLTKCISHESSCNLIKFLTTRLLVVSFQKLRRVLSALDEASASMVDPSKNWLRARFEFIEEFCKRVPDMSTVSGLIKSSSGLGMLQREATSRLLVYYCETLPELAFAGSFDVTLALGTLFADEEGPSGQAVDEKGLGFLEIRHLLRVAKDAPDLKWWHKPVMMPFSPFASILRACCGPNSNFPLHQIKTLLHSFVAPSLLFQAETLVSPLEALLESLTVIAQPATFEAALVFLDESVSRCIHAPFKYIDDCAELVLNISESQGRGQGTAAVSPLVVTTTEQFRFFIESNAPHKVKLGVSTWLARLMESCAILGENRYVLAALCNRLVKLCGCDKASKAVFKLLKQGLHGKGEFQLMNSRSHESTSIRDSGGGIDSGEKHSRDLFRGLRTLDTGIIENLLHLYRYGGHDVSLFDIMIICKAVGGILGGGAINENDACASISNLQGLLKALFKRIPGGDELRDRSVAMLVHDSVWVESFLRVLVDPGKLQRYIIFSTGFSQLLCFTFDGFEPVLEPFVKRFEASMLGISQFLADDSASTHGQSISLICEPVILQILPLENLPNLVSPILKGTNAKGLNKLQFDLLRLILERLSTMGKHLPPRLLKDILAQLQGRLPDHESFNKALGQYLLGLPEKSVDVDSFCLNPLVLDLGNDHSAAKAGLACALIRKVDAIQDLVLSSLAETSGSAKVKDISPYLTALLETFSMPVKGAARFEWTANASTEARDQLDQIFGRFQENLYKNYLSSEQVTLLQQAVSLLPSLDKGGALQNIIQDNRRSNLTAKTVDLIDALIDSLINTRETADIRSWVLRALDFLTRIFEEDGLLSEEVLMFTKRLGGLFAQKRIDLSSSAPRATLNAVLESGLQKHIDTPEVVYFVTVMVSQLPPKVLNAGKLLQIVLEHSKNPLLSRRGTPDEISHHMAFVIYCLFSVARLSQSTITTLDGVLGLYRGTNDIIDTAFLNIIWSIEAHLAQSCANRIADWTILERADGKPFISRVRGRLFVVVDSKKLARSVFQYSPRRVTVSNSDLKTFELFMGALTEQKETDSRTYNPEFLLPALTYCLLSDNVIVDVQAATEKHTLGFAIMALCSHNKSLNTRARSYLSTAIAKLEARYHSDFSQLPTSIYREKTQILHLLCAILASSSSYQRLDASQPSHIPTVVGVFLAQLVQVLSSPSHFLYEKVMELLLRQPLLNLHDVPHIISLSNMGEEYHREIFWILNVLEAGLKTEEDLDLYRKRNVFGNCLNVYNSPYTSNKEKEKVVELLWNAAGIEGGGTTLITRNGIISWTEHQLSGALSAEDRILMKRLGARLFESSAKEHISEWSKGDIEYHLRDGILGK</sequence>
<dbReference type="InterPro" id="IPR021714">
    <property type="entry name" value="URB1_N"/>
</dbReference>
<feature type="domain" description="URB1 N-terminal" evidence="2">
    <location>
        <begin position="116"/>
        <end position="446"/>
    </location>
</feature>
<reference evidence="5" key="1">
    <citation type="submission" date="2015-10" db="EMBL/GenBank/DDBJ databases">
        <authorList>
            <person name="Regsiter A."/>
            <person name="william w."/>
        </authorList>
    </citation>
    <scope>NUCLEOTIDE SEQUENCE</scope>
    <source>
        <strain evidence="5">Montdore</strain>
    </source>
</reference>